<dbReference type="AlphaFoldDB" id="A0A644ZH58"/>
<organism evidence="1">
    <name type="scientific">bioreactor metagenome</name>
    <dbReference type="NCBI Taxonomy" id="1076179"/>
    <lineage>
        <taxon>unclassified sequences</taxon>
        <taxon>metagenomes</taxon>
        <taxon>ecological metagenomes</taxon>
    </lineage>
</organism>
<name>A0A644ZH58_9ZZZZ</name>
<reference evidence="1" key="1">
    <citation type="submission" date="2019-08" db="EMBL/GenBank/DDBJ databases">
        <authorList>
            <person name="Kucharzyk K."/>
            <person name="Murdoch R.W."/>
            <person name="Higgins S."/>
            <person name="Loffler F."/>
        </authorList>
    </citation>
    <scope>NUCLEOTIDE SEQUENCE</scope>
</reference>
<gene>
    <name evidence="1" type="ORF">SDC9_86872</name>
</gene>
<comment type="caution">
    <text evidence="1">The sequence shown here is derived from an EMBL/GenBank/DDBJ whole genome shotgun (WGS) entry which is preliminary data.</text>
</comment>
<evidence type="ECO:0000313" key="1">
    <source>
        <dbReference type="EMBL" id="MPM40232.1"/>
    </source>
</evidence>
<protein>
    <submittedName>
        <fullName evidence="1">Uncharacterized protein</fullName>
    </submittedName>
</protein>
<proteinExistence type="predicted"/>
<accession>A0A644ZH58</accession>
<dbReference type="EMBL" id="VSSQ01008927">
    <property type="protein sequence ID" value="MPM40232.1"/>
    <property type="molecule type" value="Genomic_DNA"/>
</dbReference>
<sequence>MNRQACFGINNIAYLVAGFCGTANTMLGRKQRYKICFVVKNVNRAFKSAIHASGIGYQPYPLSGKNM</sequence>